<dbReference type="GO" id="GO:0004177">
    <property type="term" value="F:aminopeptidase activity"/>
    <property type="evidence" value="ECO:0007669"/>
    <property type="project" value="UniProtKB-UniRule"/>
</dbReference>
<evidence type="ECO:0000256" key="5">
    <source>
        <dbReference type="ARBA" id="ARBA00022801"/>
    </source>
</evidence>
<dbReference type="InterPro" id="IPR051464">
    <property type="entry name" value="Peptidase_M42_aminopept"/>
</dbReference>
<proteinExistence type="inferred from homology"/>
<dbReference type="SUPFAM" id="SSF53187">
    <property type="entry name" value="Zn-dependent exopeptidases"/>
    <property type="match status" value="1"/>
</dbReference>
<evidence type="ECO:0000256" key="2">
    <source>
        <dbReference type="ARBA" id="ARBA00022438"/>
    </source>
</evidence>
<keyword evidence="2" id="KW-0031">Aminopeptidase</keyword>
<sequence>MKDKAVSLLKDLTEAHSVPGYEDEVRAIFVNELEDVRGELSTDKMGGVYFESGSGPRVLLAGHMDEIGFRVQNITPDGFIKFVPVGGWWSHTLLSQRVEVLNRDGEKILGVISSKPPHFLPESERTKVLDVSALFIDIGAESRAEVEDEFKIKLGDPIAPVSEFTEMKKHGHYLAKAFDNRVGMACAIQAAQEIVAEGHPNTLIAAGTVQEEVGLRGAKAAAHKVKPDVAIVLEGPPADDTPGFPKSECQGALGGGVQIRLQDPSAIMNPRLVDFVCKVAEENGIQYQVTVRSSGGTDAGSFNIANEGIPSIVLGTPARYIHSHNAMINLHDYLEMVKLSKAVVKALDEKAVSALTEYL</sequence>
<feature type="binding site" evidence="8">
    <location>
        <position position="63"/>
    </location>
    <ligand>
        <name>Zn(2+)</name>
        <dbReference type="ChEBI" id="CHEBI:29105"/>
        <label>1</label>
    </ligand>
</feature>
<feature type="binding site" evidence="8">
    <location>
        <position position="234"/>
    </location>
    <ligand>
        <name>Zn(2+)</name>
        <dbReference type="ChEBI" id="CHEBI:29105"/>
        <label>1</label>
    </ligand>
</feature>
<dbReference type="PANTHER" id="PTHR32481">
    <property type="entry name" value="AMINOPEPTIDASE"/>
    <property type="match status" value="1"/>
</dbReference>
<evidence type="ECO:0000256" key="6">
    <source>
        <dbReference type="PIRNR" id="PIRNR001123"/>
    </source>
</evidence>
<dbReference type="InParanoid" id="A0A1M6QJ26"/>
<gene>
    <name evidence="9" type="ORF">SAMN02745181_3411</name>
</gene>
<dbReference type="Pfam" id="PF05343">
    <property type="entry name" value="Peptidase_M42"/>
    <property type="match status" value="1"/>
</dbReference>
<dbReference type="Gene3D" id="2.40.30.40">
    <property type="entry name" value="Peptidase M42, domain 2"/>
    <property type="match status" value="1"/>
</dbReference>
<name>A0A1M6QJ26_9BACT</name>
<dbReference type="GO" id="GO:0006508">
    <property type="term" value="P:proteolysis"/>
    <property type="evidence" value="ECO:0007669"/>
    <property type="project" value="UniProtKB-KW"/>
</dbReference>
<dbReference type="PIRSF" id="PIRSF001123">
    <property type="entry name" value="PepA_GA"/>
    <property type="match status" value="1"/>
</dbReference>
<dbReference type="Gene3D" id="3.40.630.10">
    <property type="entry name" value="Zn peptidases"/>
    <property type="match status" value="1"/>
</dbReference>
<dbReference type="AlphaFoldDB" id="A0A1M6QJ26"/>
<evidence type="ECO:0000256" key="1">
    <source>
        <dbReference type="ARBA" id="ARBA00006272"/>
    </source>
</evidence>
<organism evidence="9 10">
    <name type="scientific">Rubritalea squalenifaciens DSM 18772</name>
    <dbReference type="NCBI Taxonomy" id="1123071"/>
    <lineage>
        <taxon>Bacteria</taxon>
        <taxon>Pseudomonadati</taxon>
        <taxon>Verrucomicrobiota</taxon>
        <taxon>Verrucomicrobiia</taxon>
        <taxon>Verrucomicrobiales</taxon>
        <taxon>Rubritaleaceae</taxon>
        <taxon>Rubritalea</taxon>
    </lineage>
</organism>
<comment type="similarity">
    <text evidence="1 6">Belongs to the peptidase M42 family.</text>
</comment>
<keyword evidence="10" id="KW-1185">Reference proteome</keyword>
<dbReference type="OrthoDB" id="9772053at2"/>
<evidence type="ECO:0000256" key="8">
    <source>
        <dbReference type="PIRSR" id="PIRSR001123-2"/>
    </source>
</evidence>
<dbReference type="FunCoup" id="A0A1M6QJ26">
    <property type="interactions" value="87"/>
</dbReference>
<evidence type="ECO:0000256" key="3">
    <source>
        <dbReference type="ARBA" id="ARBA00022670"/>
    </source>
</evidence>
<feature type="binding site" evidence="8">
    <location>
        <position position="179"/>
    </location>
    <ligand>
        <name>Zn(2+)</name>
        <dbReference type="ChEBI" id="CHEBI:29105"/>
        <label>1</label>
    </ligand>
</feature>
<reference evidence="9 10" key="1">
    <citation type="submission" date="2016-11" db="EMBL/GenBank/DDBJ databases">
        <authorList>
            <person name="Jaros S."/>
            <person name="Januszkiewicz K."/>
            <person name="Wedrychowicz H."/>
        </authorList>
    </citation>
    <scope>NUCLEOTIDE SEQUENCE [LARGE SCALE GENOMIC DNA]</scope>
    <source>
        <strain evidence="9 10">DSM 18772</strain>
    </source>
</reference>
<protein>
    <submittedName>
        <fullName evidence="9">Endoglucanase</fullName>
    </submittedName>
</protein>
<dbReference type="GO" id="GO:0046872">
    <property type="term" value="F:metal ion binding"/>
    <property type="evidence" value="ECO:0007669"/>
    <property type="project" value="UniProtKB-UniRule"/>
</dbReference>
<evidence type="ECO:0000313" key="10">
    <source>
        <dbReference type="Proteomes" id="UP000184510"/>
    </source>
</evidence>
<dbReference type="InterPro" id="IPR008007">
    <property type="entry name" value="Peptidase_M42"/>
</dbReference>
<dbReference type="SUPFAM" id="SSF101821">
    <property type="entry name" value="Aminopeptidase/glucanase lid domain"/>
    <property type="match status" value="1"/>
</dbReference>
<keyword evidence="4 8" id="KW-0479">Metal-binding</keyword>
<keyword evidence="3" id="KW-0645">Protease</keyword>
<feature type="binding site" evidence="8">
    <location>
        <position position="322"/>
    </location>
    <ligand>
        <name>Zn(2+)</name>
        <dbReference type="ChEBI" id="CHEBI:29105"/>
        <label>2</label>
    </ligand>
</feature>
<keyword evidence="5" id="KW-0378">Hydrolase</keyword>
<feature type="active site" description="Proton acceptor" evidence="7">
    <location>
        <position position="211"/>
    </location>
</feature>
<feature type="binding site" evidence="8">
    <location>
        <position position="212"/>
    </location>
    <ligand>
        <name>Zn(2+)</name>
        <dbReference type="ChEBI" id="CHEBI:29105"/>
        <label>2</label>
    </ligand>
</feature>
<dbReference type="RefSeq" id="WP_143184968.1">
    <property type="nucleotide sequence ID" value="NZ_FQYR01000006.1"/>
</dbReference>
<dbReference type="PANTHER" id="PTHR32481:SF0">
    <property type="entry name" value="AMINOPEPTIDASE YPDE-RELATED"/>
    <property type="match status" value="1"/>
</dbReference>
<dbReference type="STRING" id="1123071.SAMN02745181_3411"/>
<accession>A0A1M6QJ26</accession>
<feature type="binding site" evidence="8">
    <location>
        <position position="179"/>
    </location>
    <ligand>
        <name>Zn(2+)</name>
        <dbReference type="ChEBI" id="CHEBI:29105"/>
        <label>2</label>
    </ligand>
</feature>
<dbReference type="InterPro" id="IPR023367">
    <property type="entry name" value="Peptidase_M42_dom2"/>
</dbReference>
<dbReference type="Proteomes" id="UP000184510">
    <property type="component" value="Unassembled WGS sequence"/>
</dbReference>
<comment type="cofactor">
    <cofactor evidence="8">
        <name>a divalent metal cation</name>
        <dbReference type="ChEBI" id="CHEBI:60240"/>
    </cofactor>
    <text evidence="8">Binds 2 divalent metal cations per subunit.</text>
</comment>
<dbReference type="CDD" id="cd05656">
    <property type="entry name" value="M42_Frv"/>
    <property type="match status" value="1"/>
</dbReference>
<dbReference type="EMBL" id="FQYR01000006">
    <property type="protein sequence ID" value="SHK20063.1"/>
    <property type="molecule type" value="Genomic_DNA"/>
</dbReference>
<evidence type="ECO:0000256" key="4">
    <source>
        <dbReference type="ARBA" id="ARBA00022723"/>
    </source>
</evidence>
<evidence type="ECO:0000313" key="9">
    <source>
        <dbReference type="EMBL" id="SHK20063.1"/>
    </source>
</evidence>
<evidence type="ECO:0000256" key="7">
    <source>
        <dbReference type="PIRSR" id="PIRSR001123-1"/>
    </source>
</evidence>